<dbReference type="Pfam" id="PF00230">
    <property type="entry name" value="MIP"/>
    <property type="match status" value="1"/>
</dbReference>
<feature type="transmembrane region" description="Helical" evidence="10">
    <location>
        <begin position="133"/>
        <end position="150"/>
    </location>
</feature>
<dbReference type="EMBL" id="JAWJWF010000001">
    <property type="protein sequence ID" value="KAK6641190.1"/>
    <property type="molecule type" value="Genomic_DNA"/>
</dbReference>
<gene>
    <name evidence="11" type="ORF">RUM44_012899</name>
</gene>
<feature type="transmembrane region" description="Helical" evidence="10">
    <location>
        <begin position="60"/>
        <end position="81"/>
    </location>
</feature>
<keyword evidence="6" id="KW-0677">Repeat</keyword>
<evidence type="ECO:0000256" key="3">
    <source>
        <dbReference type="ARBA" id="ARBA00011881"/>
    </source>
</evidence>
<feature type="transmembrane region" description="Helical" evidence="10">
    <location>
        <begin position="101"/>
        <end position="121"/>
    </location>
</feature>
<dbReference type="InterPro" id="IPR034294">
    <property type="entry name" value="Aquaporin_transptr"/>
</dbReference>
<dbReference type="Proteomes" id="UP001359485">
    <property type="component" value="Unassembled WGS sequence"/>
</dbReference>
<dbReference type="PANTHER" id="PTHR19139:SF291">
    <property type="entry name" value="AQUAPORIN"/>
    <property type="match status" value="1"/>
</dbReference>
<keyword evidence="7 10" id="KW-1133">Transmembrane helix</keyword>
<accession>A0ABR1BCL9</accession>
<evidence type="ECO:0000256" key="6">
    <source>
        <dbReference type="ARBA" id="ARBA00022737"/>
    </source>
</evidence>
<dbReference type="InterPro" id="IPR023271">
    <property type="entry name" value="Aquaporin-like"/>
</dbReference>
<dbReference type="InterPro" id="IPR000425">
    <property type="entry name" value="MIP"/>
</dbReference>
<sequence>MLRNWCPKFISISNKFVTLILSIYLNRRYNALGHVSGCHINPAVTCGLFITGDVSALKGIFYIVVQCIGAVCGSFILKVITPSSVVGSLGMTTVNALVSPVEGMLVEALMTFVLILVIQSVCDEKRNDIKGSIPLAIGLTVALCHLTAVNDTL</sequence>
<dbReference type="PRINTS" id="PR00783">
    <property type="entry name" value="MINTRINSICP"/>
</dbReference>
<keyword evidence="8 10" id="KW-0472">Membrane</keyword>
<comment type="caution">
    <text evidence="11">The sequence shown here is derived from an EMBL/GenBank/DDBJ whole genome shotgun (WGS) entry which is preliminary data.</text>
</comment>
<evidence type="ECO:0000313" key="12">
    <source>
        <dbReference type="Proteomes" id="UP001359485"/>
    </source>
</evidence>
<dbReference type="SUPFAM" id="SSF81338">
    <property type="entry name" value="Aquaporin-like"/>
    <property type="match status" value="1"/>
</dbReference>
<keyword evidence="4 9" id="KW-0813">Transport</keyword>
<protein>
    <submittedName>
        <fullName evidence="11">Uncharacterized protein</fullName>
    </submittedName>
</protein>
<proteinExistence type="inferred from homology"/>
<evidence type="ECO:0000256" key="2">
    <source>
        <dbReference type="ARBA" id="ARBA00006175"/>
    </source>
</evidence>
<evidence type="ECO:0000256" key="9">
    <source>
        <dbReference type="RuleBase" id="RU000477"/>
    </source>
</evidence>
<keyword evidence="5 9" id="KW-0812">Transmembrane</keyword>
<keyword evidence="12" id="KW-1185">Reference proteome</keyword>
<comment type="subunit">
    <text evidence="3">Homotetramer.</text>
</comment>
<name>A0ABR1BCL9_POLSC</name>
<evidence type="ECO:0000256" key="10">
    <source>
        <dbReference type="SAM" id="Phobius"/>
    </source>
</evidence>
<evidence type="ECO:0000313" key="11">
    <source>
        <dbReference type="EMBL" id="KAK6641190.1"/>
    </source>
</evidence>
<dbReference type="Gene3D" id="1.20.1080.10">
    <property type="entry name" value="Glycerol uptake facilitator protein"/>
    <property type="match status" value="1"/>
</dbReference>
<comment type="similarity">
    <text evidence="2 9">Belongs to the MIP/aquaporin (TC 1.A.8) family.</text>
</comment>
<evidence type="ECO:0000256" key="4">
    <source>
        <dbReference type="ARBA" id="ARBA00022448"/>
    </source>
</evidence>
<organism evidence="11 12">
    <name type="scientific">Polyplax serrata</name>
    <name type="common">Common mouse louse</name>
    <dbReference type="NCBI Taxonomy" id="468196"/>
    <lineage>
        <taxon>Eukaryota</taxon>
        <taxon>Metazoa</taxon>
        <taxon>Ecdysozoa</taxon>
        <taxon>Arthropoda</taxon>
        <taxon>Hexapoda</taxon>
        <taxon>Insecta</taxon>
        <taxon>Pterygota</taxon>
        <taxon>Neoptera</taxon>
        <taxon>Paraneoptera</taxon>
        <taxon>Psocodea</taxon>
        <taxon>Troctomorpha</taxon>
        <taxon>Phthiraptera</taxon>
        <taxon>Anoplura</taxon>
        <taxon>Polyplacidae</taxon>
        <taxon>Polyplax</taxon>
    </lineage>
</organism>
<reference evidence="11 12" key="1">
    <citation type="submission" date="2023-09" db="EMBL/GenBank/DDBJ databases">
        <title>Genomes of two closely related lineages of the louse Polyplax serrata with different host specificities.</title>
        <authorList>
            <person name="Martinu J."/>
            <person name="Tarabai H."/>
            <person name="Stefka J."/>
            <person name="Hypsa V."/>
        </authorList>
    </citation>
    <scope>NUCLEOTIDE SEQUENCE [LARGE SCALE GENOMIC DNA]</scope>
    <source>
        <strain evidence="11">98ZLc_SE</strain>
    </source>
</reference>
<evidence type="ECO:0000256" key="5">
    <source>
        <dbReference type="ARBA" id="ARBA00022692"/>
    </source>
</evidence>
<evidence type="ECO:0000256" key="8">
    <source>
        <dbReference type="ARBA" id="ARBA00023136"/>
    </source>
</evidence>
<evidence type="ECO:0000256" key="1">
    <source>
        <dbReference type="ARBA" id="ARBA00004141"/>
    </source>
</evidence>
<comment type="subcellular location">
    <subcellularLocation>
        <location evidence="1">Membrane</location>
        <topology evidence="1">Multi-pass membrane protein</topology>
    </subcellularLocation>
</comment>
<evidence type="ECO:0000256" key="7">
    <source>
        <dbReference type="ARBA" id="ARBA00022989"/>
    </source>
</evidence>
<dbReference type="PANTHER" id="PTHR19139">
    <property type="entry name" value="AQUAPORIN TRANSPORTER"/>
    <property type="match status" value="1"/>
</dbReference>